<keyword evidence="2" id="KW-1185">Reference proteome</keyword>
<gene>
    <name evidence="1" type="ORF">CKAN_01884200</name>
</gene>
<evidence type="ECO:0000313" key="2">
    <source>
        <dbReference type="Proteomes" id="UP000283530"/>
    </source>
</evidence>
<name>A0A3S3N7J3_9MAGN</name>
<sequence length="82" mass="9232">MDATSHNIKPRGFIVAMGPSGQMGLGLSNTMMAVQLDLSDENLRMKAHLEVPLEEWYPNLGNLDYKTNELCQNCRKFESSSR</sequence>
<dbReference type="AlphaFoldDB" id="A0A3S3N7J3"/>
<protein>
    <submittedName>
        <fullName evidence="1">Uncharacterized protein</fullName>
    </submittedName>
</protein>
<organism evidence="1 2">
    <name type="scientific">Cinnamomum micranthum f. kanehirae</name>
    <dbReference type="NCBI Taxonomy" id="337451"/>
    <lineage>
        <taxon>Eukaryota</taxon>
        <taxon>Viridiplantae</taxon>
        <taxon>Streptophyta</taxon>
        <taxon>Embryophyta</taxon>
        <taxon>Tracheophyta</taxon>
        <taxon>Spermatophyta</taxon>
        <taxon>Magnoliopsida</taxon>
        <taxon>Magnoliidae</taxon>
        <taxon>Laurales</taxon>
        <taxon>Lauraceae</taxon>
        <taxon>Cinnamomum</taxon>
    </lineage>
</organism>
<evidence type="ECO:0000313" key="1">
    <source>
        <dbReference type="EMBL" id="RWR89772.1"/>
    </source>
</evidence>
<dbReference type="EMBL" id="QPKB01000007">
    <property type="protein sequence ID" value="RWR89772.1"/>
    <property type="molecule type" value="Genomic_DNA"/>
</dbReference>
<comment type="caution">
    <text evidence="1">The sequence shown here is derived from an EMBL/GenBank/DDBJ whole genome shotgun (WGS) entry which is preliminary data.</text>
</comment>
<dbReference type="Proteomes" id="UP000283530">
    <property type="component" value="Unassembled WGS sequence"/>
</dbReference>
<reference evidence="1 2" key="1">
    <citation type="journal article" date="2019" name="Nat. Plants">
        <title>Stout camphor tree genome fills gaps in understanding of flowering plant genome evolution.</title>
        <authorList>
            <person name="Chaw S.M."/>
            <person name="Liu Y.C."/>
            <person name="Wu Y.W."/>
            <person name="Wang H.Y."/>
            <person name="Lin C.I."/>
            <person name="Wu C.S."/>
            <person name="Ke H.M."/>
            <person name="Chang L.Y."/>
            <person name="Hsu C.Y."/>
            <person name="Yang H.T."/>
            <person name="Sudianto E."/>
            <person name="Hsu M.H."/>
            <person name="Wu K.P."/>
            <person name="Wang L.N."/>
            <person name="Leebens-Mack J.H."/>
            <person name="Tsai I.J."/>
        </authorList>
    </citation>
    <scope>NUCLEOTIDE SEQUENCE [LARGE SCALE GENOMIC DNA]</scope>
    <source>
        <strain evidence="2">cv. Chaw 1501</strain>
        <tissue evidence="1">Young leaves</tissue>
    </source>
</reference>
<accession>A0A3S3N7J3</accession>
<proteinExistence type="predicted"/>